<proteinExistence type="predicted"/>
<gene>
    <name evidence="1" type="ORF">EYF80_033734</name>
</gene>
<evidence type="ECO:0000313" key="2">
    <source>
        <dbReference type="Proteomes" id="UP000314294"/>
    </source>
</evidence>
<evidence type="ECO:0000313" key="1">
    <source>
        <dbReference type="EMBL" id="TNN56018.1"/>
    </source>
</evidence>
<organism evidence="1 2">
    <name type="scientific">Liparis tanakae</name>
    <name type="common">Tanaka's snailfish</name>
    <dbReference type="NCBI Taxonomy" id="230148"/>
    <lineage>
        <taxon>Eukaryota</taxon>
        <taxon>Metazoa</taxon>
        <taxon>Chordata</taxon>
        <taxon>Craniata</taxon>
        <taxon>Vertebrata</taxon>
        <taxon>Euteleostomi</taxon>
        <taxon>Actinopterygii</taxon>
        <taxon>Neopterygii</taxon>
        <taxon>Teleostei</taxon>
        <taxon>Neoteleostei</taxon>
        <taxon>Acanthomorphata</taxon>
        <taxon>Eupercaria</taxon>
        <taxon>Perciformes</taxon>
        <taxon>Cottioidei</taxon>
        <taxon>Cottales</taxon>
        <taxon>Liparidae</taxon>
        <taxon>Liparis</taxon>
    </lineage>
</organism>
<protein>
    <submittedName>
        <fullName evidence="1">Uncharacterized protein</fullName>
    </submittedName>
</protein>
<keyword evidence="2" id="KW-1185">Reference proteome</keyword>
<sequence>MVSLDPKFSMNRMYCCACSGSSSKLRADSVLQHQPGSVSYSTDTRVNTSMFAAAEAHRWNHSVTD</sequence>
<reference evidence="1 2" key="1">
    <citation type="submission" date="2019-03" db="EMBL/GenBank/DDBJ databases">
        <title>First draft genome of Liparis tanakae, snailfish: a comprehensive survey of snailfish specific genes.</title>
        <authorList>
            <person name="Kim W."/>
            <person name="Song I."/>
            <person name="Jeong J.-H."/>
            <person name="Kim D."/>
            <person name="Kim S."/>
            <person name="Ryu S."/>
            <person name="Song J.Y."/>
            <person name="Lee S.K."/>
        </authorList>
    </citation>
    <scope>NUCLEOTIDE SEQUENCE [LARGE SCALE GENOMIC DNA]</scope>
    <source>
        <tissue evidence="1">Muscle</tissue>
    </source>
</reference>
<dbReference type="AlphaFoldDB" id="A0A4Z2GQQ9"/>
<name>A0A4Z2GQQ9_9TELE</name>
<dbReference type="EMBL" id="SRLO01000438">
    <property type="protein sequence ID" value="TNN56018.1"/>
    <property type="molecule type" value="Genomic_DNA"/>
</dbReference>
<comment type="caution">
    <text evidence="1">The sequence shown here is derived from an EMBL/GenBank/DDBJ whole genome shotgun (WGS) entry which is preliminary data.</text>
</comment>
<dbReference type="Proteomes" id="UP000314294">
    <property type="component" value="Unassembled WGS sequence"/>
</dbReference>
<accession>A0A4Z2GQQ9</accession>